<keyword evidence="2" id="KW-1185">Reference proteome</keyword>
<evidence type="ECO:0000313" key="2">
    <source>
        <dbReference type="Proteomes" id="UP000268094"/>
    </source>
</evidence>
<protein>
    <submittedName>
        <fullName evidence="1">Uncharacterized protein</fullName>
    </submittedName>
</protein>
<evidence type="ECO:0000313" key="1">
    <source>
        <dbReference type="EMBL" id="RKG79116.1"/>
    </source>
</evidence>
<comment type="caution">
    <text evidence="1">The sequence shown here is derived from an EMBL/GenBank/DDBJ whole genome shotgun (WGS) entry which is preliminary data.</text>
</comment>
<gene>
    <name evidence="1" type="ORF">D7V88_29135</name>
</gene>
<proteinExistence type="predicted"/>
<accession>A0A3A8I8Y2</accession>
<dbReference type="AlphaFoldDB" id="A0A3A8I8Y2"/>
<organism evidence="1 2">
    <name type="scientific">Corallococcus terminator</name>
    <dbReference type="NCBI Taxonomy" id="2316733"/>
    <lineage>
        <taxon>Bacteria</taxon>
        <taxon>Pseudomonadati</taxon>
        <taxon>Myxococcota</taxon>
        <taxon>Myxococcia</taxon>
        <taxon>Myxococcales</taxon>
        <taxon>Cystobacterineae</taxon>
        <taxon>Myxococcaceae</taxon>
        <taxon>Corallococcus</taxon>
    </lineage>
</organism>
<sequence>MSLAPDPTIPAPPPGCPFNAEFLPPNLRKHVDPNAPVPLRMMAAKSLVPLNPADMLGALFMLTFDPEANVRETAAKTCATLPDRILGSALRDEGVPPPVLGYFLGLLKDKEAYAEMLVLNSETPDDAVAGVASTCSPKVAEIISQNQLRLLRHEDIVRNLCVNPGAPASLVDSICDFAVRSGLILADVPAMQAARVRIYGPQAAAAPPDPGPTAEEVLQELGPAAEKEDEAPMEEAKRQTLAQRIMKMSIAEKIKLATLGNKEARTNLIRDTNKLVCTAVIRSPRITDGEVLACAANRAINDDVLRVIYNNREWTKMQKVKLALVKNPKVPLTVTMKFLNTLRDTELKDLARDKNVPAAVQSFAKKLHEKKTAPKKEGGGH</sequence>
<name>A0A3A8I8Y2_9BACT</name>
<dbReference type="EMBL" id="RAVZ01000251">
    <property type="protein sequence ID" value="RKG79116.1"/>
    <property type="molecule type" value="Genomic_DNA"/>
</dbReference>
<dbReference type="RefSeq" id="WP_120543887.1">
    <property type="nucleotide sequence ID" value="NZ_RAVZ01000251.1"/>
</dbReference>
<dbReference type="OrthoDB" id="5506355at2"/>
<dbReference type="Proteomes" id="UP000268094">
    <property type="component" value="Unassembled WGS sequence"/>
</dbReference>
<reference evidence="2" key="1">
    <citation type="submission" date="2018-09" db="EMBL/GenBank/DDBJ databases">
        <authorList>
            <person name="Livingstone P.G."/>
            <person name="Whitworth D.E."/>
        </authorList>
    </citation>
    <scope>NUCLEOTIDE SEQUENCE [LARGE SCALE GENOMIC DNA]</scope>
    <source>
        <strain evidence="2">CA054A</strain>
    </source>
</reference>